<feature type="transmembrane region" description="Helical" evidence="2">
    <location>
        <begin position="38"/>
        <end position="59"/>
    </location>
</feature>
<dbReference type="Pfam" id="PF13399">
    <property type="entry name" value="LytR_C"/>
    <property type="match status" value="1"/>
</dbReference>
<evidence type="ECO:0000256" key="1">
    <source>
        <dbReference type="SAM" id="MobiDB-lite"/>
    </source>
</evidence>
<dbReference type="InterPro" id="IPR027381">
    <property type="entry name" value="LytR/CpsA/Psr_C"/>
</dbReference>
<feature type="region of interest" description="Disordered" evidence="1">
    <location>
        <begin position="1"/>
        <end position="34"/>
    </location>
</feature>
<organism evidence="4 5">
    <name type="scientific">Dietzia natronolimnaea</name>
    <dbReference type="NCBI Taxonomy" id="161920"/>
    <lineage>
        <taxon>Bacteria</taxon>
        <taxon>Bacillati</taxon>
        <taxon>Actinomycetota</taxon>
        <taxon>Actinomycetes</taxon>
        <taxon>Mycobacteriales</taxon>
        <taxon>Dietziaceae</taxon>
        <taxon>Dietzia</taxon>
    </lineage>
</organism>
<dbReference type="AlphaFoldDB" id="A0A2A2WSM3"/>
<feature type="domain" description="LytR/CpsA/Psr regulator C-terminal" evidence="3">
    <location>
        <begin position="133"/>
        <end position="224"/>
    </location>
</feature>
<feature type="region of interest" description="Disordered" evidence="1">
    <location>
        <begin position="63"/>
        <end position="130"/>
    </location>
</feature>
<sequence>MSSQPETSQYDPYGPGAPAGDAGAGPDQDEPTGPPYRAIAMVLLAAVVLAIGIGLVQLFGGDDETPTATDQDSAQVEQADPPAAPAQPGDAPADPQDAPDGQAVPGQPGQPGEPGQAAEQPPAGQPGVPAVTSVPVQVFNNSTVSGLAGRTGETLRESGFAVGEVANLPSNRPVVSESTVYFGTGAGERQAAEAVAAQLGIPALPRPADLEVGAPGVIVIVTQDLDR</sequence>
<protein>
    <recommendedName>
        <fullName evidence="3">LytR/CpsA/Psr regulator C-terminal domain-containing protein</fullName>
    </recommendedName>
</protein>
<dbReference type="OrthoDB" id="4427486at2"/>
<keyword evidence="2" id="KW-0812">Transmembrane</keyword>
<keyword evidence="2" id="KW-1133">Transmembrane helix</keyword>
<evidence type="ECO:0000313" key="5">
    <source>
        <dbReference type="Proteomes" id="UP000218810"/>
    </source>
</evidence>
<reference evidence="5" key="1">
    <citation type="submission" date="2017-09" db="EMBL/GenBank/DDBJ databases">
        <authorList>
            <person name="Zhang Y."/>
            <person name="Huang X."/>
            <person name="Liu J."/>
            <person name="Lu L."/>
            <person name="Peng K."/>
        </authorList>
    </citation>
    <scope>NUCLEOTIDE SEQUENCE [LARGE SCALE GENOMIC DNA]</scope>
    <source>
        <strain evidence="5">S-XJ-1</strain>
    </source>
</reference>
<evidence type="ECO:0000256" key="2">
    <source>
        <dbReference type="SAM" id="Phobius"/>
    </source>
</evidence>
<feature type="compositionally biased region" description="Low complexity" evidence="1">
    <location>
        <begin position="9"/>
        <end position="26"/>
    </location>
</feature>
<name>A0A2A2WSM3_9ACTN</name>
<feature type="compositionally biased region" description="Low complexity" evidence="1">
    <location>
        <begin position="113"/>
        <end position="130"/>
    </location>
</feature>
<evidence type="ECO:0000259" key="3">
    <source>
        <dbReference type="Pfam" id="PF13399"/>
    </source>
</evidence>
<dbReference type="RefSeq" id="WP_095717424.1">
    <property type="nucleotide sequence ID" value="NZ_NTGA01000007.1"/>
</dbReference>
<dbReference type="Proteomes" id="UP000218810">
    <property type="component" value="Unassembled WGS sequence"/>
</dbReference>
<evidence type="ECO:0000313" key="4">
    <source>
        <dbReference type="EMBL" id="PAY24187.1"/>
    </source>
</evidence>
<accession>A0A2A2WSM3</accession>
<feature type="compositionally biased region" description="Low complexity" evidence="1">
    <location>
        <begin position="74"/>
        <end position="107"/>
    </location>
</feature>
<proteinExistence type="predicted"/>
<keyword evidence="2" id="KW-0472">Membrane</keyword>
<keyword evidence="5" id="KW-1185">Reference proteome</keyword>
<dbReference type="Gene3D" id="3.30.70.2390">
    <property type="match status" value="1"/>
</dbReference>
<gene>
    <name evidence="4" type="ORF">CEY15_04115</name>
</gene>
<dbReference type="EMBL" id="NTGA01000007">
    <property type="protein sequence ID" value="PAY24187.1"/>
    <property type="molecule type" value="Genomic_DNA"/>
</dbReference>
<comment type="caution">
    <text evidence="4">The sequence shown here is derived from an EMBL/GenBank/DDBJ whole genome shotgun (WGS) entry which is preliminary data.</text>
</comment>